<keyword evidence="1" id="KW-0732">Signal</keyword>
<sequence length="190" mass="19768">MKRLLTGLGAAVALAGVVASPAYAAPHKPKPHVPHAPHPVTRVVSVLPPTSDYVEAAIARGKRYLGTDSFGNYGCEDFVDAAYGKTIYNGIPHNGAIAFYDNLAANGHGHSSLPAPRGAMVFSNGEDGGHVDISLGDGHYLSGGVQGFGPGWGDGSNIQILPSANLGTFTVVGWAYAPWETRTVPVVPRR</sequence>
<accession>A0ABP8KG64</accession>
<organism evidence="2 3">
    <name type="scientific">Tsukamurella soli</name>
    <dbReference type="NCBI Taxonomy" id="644556"/>
    <lineage>
        <taxon>Bacteria</taxon>
        <taxon>Bacillati</taxon>
        <taxon>Actinomycetota</taxon>
        <taxon>Actinomycetes</taxon>
        <taxon>Mycobacteriales</taxon>
        <taxon>Tsukamurellaceae</taxon>
        <taxon>Tsukamurella</taxon>
    </lineage>
</organism>
<reference evidence="3" key="1">
    <citation type="journal article" date="2019" name="Int. J. Syst. Evol. Microbiol.">
        <title>The Global Catalogue of Microorganisms (GCM) 10K type strain sequencing project: providing services to taxonomists for standard genome sequencing and annotation.</title>
        <authorList>
            <consortium name="The Broad Institute Genomics Platform"/>
            <consortium name="The Broad Institute Genome Sequencing Center for Infectious Disease"/>
            <person name="Wu L."/>
            <person name="Ma J."/>
        </authorList>
    </citation>
    <scope>NUCLEOTIDE SEQUENCE [LARGE SCALE GENOMIC DNA]</scope>
    <source>
        <strain evidence="3">JCM 17688</strain>
    </source>
</reference>
<protein>
    <recommendedName>
        <fullName evidence="4">NlpC/P60 family protein</fullName>
    </recommendedName>
</protein>
<gene>
    <name evidence="2" type="ORF">GCM10023147_50080</name>
</gene>
<dbReference type="EMBL" id="BAABFR010000157">
    <property type="protein sequence ID" value="GAA4406469.1"/>
    <property type="molecule type" value="Genomic_DNA"/>
</dbReference>
<feature type="signal peptide" evidence="1">
    <location>
        <begin position="1"/>
        <end position="24"/>
    </location>
</feature>
<evidence type="ECO:0000256" key="1">
    <source>
        <dbReference type="SAM" id="SignalP"/>
    </source>
</evidence>
<feature type="chain" id="PRO_5045399098" description="NlpC/P60 family protein" evidence="1">
    <location>
        <begin position="25"/>
        <end position="190"/>
    </location>
</feature>
<dbReference type="RefSeq" id="WP_345001454.1">
    <property type="nucleotide sequence ID" value="NZ_BAABFR010000157.1"/>
</dbReference>
<evidence type="ECO:0000313" key="3">
    <source>
        <dbReference type="Proteomes" id="UP001500635"/>
    </source>
</evidence>
<evidence type="ECO:0000313" key="2">
    <source>
        <dbReference type="EMBL" id="GAA4406469.1"/>
    </source>
</evidence>
<dbReference type="Proteomes" id="UP001500635">
    <property type="component" value="Unassembled WGS sequence"/>
</dbReference>
<keyword evidence="3" id="KW-1185">Reference proteome</keyword>
<evidence type="ECO:0008006" key="4">
    <source>
        <dbReference type="Google" id="ProtNLM"/>
    </source>
</evidence>
<comment type="caution">
    <text evidence="2">The sequence shown here is derived from an EMBL/GenBank/DDBJ whole genome shotgun (WGS) entry which is preliminary data.</text>
</comment>
<proteinExistence type="predicted"/>
<name>A0ABP8KG64_9ACTN</name>